<feature type="compositionally biased region" description="Polar residues" evidence="1">
    <location>
        <begin position="23"/>
        <end position="32"/>
    </location>
</feature>
<sequence length="212" mass="23845">VTILDPIPSSLALEQNSEFLSELDSNNQGSKQNRSEESSSSGSFYSSNHDLDRLIQSTSVNSFRQKNLTENVDFIDNGNSARIRSSKTKLHKISSNLNYHNETICFVNSPSHSPVGQSVRKPKRISEPYKYSENLSENFYTKPVQNQGSLLLMIQNQGPNQRPRIRQTDSIVSDNKSERIVMSKSIRSLSNLNLENSEQNLNVAEPVQQLAT</sequence>
<dbReference type="Proteomes" id="UP000276133">
    <property type="component" value="Unassembled WGS sequence"/>
</dbReference>
<protein>
    <submittedName>
        <fullName evidence="2">Uncharacterized protein</fullName>
    </submittedName>
</protein>
<evidence type="ECO:0000313" key="2">
    <source>
        <dbReference type="EMBL" id="RNA09465.1"/>
    </source>
</evidence>
<proteinExistence type="predicted"/>
<reference evidence="2 3" key="1">
    <citation type="journal article" date="2018" name="Sci. Rep.">
        <title>Genomic signatures of local adaptation to the degree of environmental predictability in rotifers.</title>
        <authorList>
            <person name="Franch-Gras L."/>
            <person name="Hahn C."/>
            <person name="Garcia-Roger E.M."/>
            <person name="Carmona M.J."/>
            <person name="Serra M."/>
            <person name="Gomez A."/>
        </authorList>
    </citation>
    <scope>NUCLEOTIDE SEQUENCE [LARGE SCALE GENOMIC DNA]</scope>
    <source>
        <strain evidence="2">HYR1</strain>
    </source>
</reference>
<dbReference type="EMBL" id="REGN01006461">
    <property type="protein sequence ID" value="RNA09465.1"/>
    <property type="molecule type" value="Genomic_DNA"/>
</dbReference>
<feature type="non-terminal residue" evidence="2">
    <location>
        <position position="1"/>
    </location>
</feature>
<evidence type="ECO:0000313" key="3">
    <source>
        <dbReference type="Proteomes" id="UP000276133"/>
    </source>
</evidence>
<gene>
    <name evidence="2" type="ORF">BpHYR1_042378</name>
</gene>
<dbReference type="AlphaFoldDB" id="A0A3M7QEV2"/>
<organism evidence="2 3">
    <name type="scientific">Brachionus plicatilis</name>
    <name type="common">Marine rotifer</name>
    <name type="synonym">Brachionus muelleri</name>
    <dbReference type="NCBI Taxonomy" id="10195"/>
    <lineage>
        <taxon>Eukaryota</taxon>
        <taxon>Metazoa</taxon>
        <taxon>Spiralia</taxon>
        <taxon>Gnathifera</taxon>
        <taxon>Rotifera</taxon>
        <taxon>Eurotatoria</taxon>
        <taxon>Monogononta</taxon>
        <taxon>Pseudotrocha</taxon>
        <taxon>Ploima</taxon>
        <taxon>Brachionidae</taxon>
        <taxon>Brachionus</taxon>
    </lineage>
</organism>
<evidence type="ECO:0000256" key="1">
    <source>
        <dbReference type="SAM" id="MobiDB-lite"/>
    </source>
</evidence>
<name>A0A3M7QEV2_BRAPC</name>
<feature type="compositionally biased region" description="Low complexity" evidence="1">
    <location>
        <begin position="38"/>
        <end position="47"/>
    </location>
</feature>
<comment type="caution">
    <text evidence="2">The sequence shown here is derived from an EMBL/GenBank/DDBJ whole genome shotgun (WGS) entry which is preliminary data.</text>
</comment>
<accession>A0A3M7QEV2</accession>
<keyword evidence="3" id="KW-1185">Reference proteome</keyword>
<feature type="region of interest" description="Disordered" evidence="1">
    <location>
        <begin position="23"/>
        <end position="47"/>
    </location>
</feature>